<sequence>MLHGTAGSLEAFCANLGEHSKHFNCYAIDLIGTGLTDKPDEDYEINDYVEHVRGFMEVMGIQKASLIGISLGTWIAARFALTHPDMVDKLTFNAPFGFADDAEEMAGIRTRRGRAFDDPSWENVKTIFDNLIYLPAKRIPDLIGMRQAMYQEPGARAGADHILNLFKPESLSRNLIPAAEWQKIVAPTLIVLSLKDRPLFVNTARNLINLIPNAQLLEMDDVGHWPQFENSALFNDANIRFLRGQ</sequence>
<dbReference type="InterPro" id="IPR029058">
    <property type="entry name" value="AB_hydrolase_fold"/>
</dbReference>
<dbReference type="PANTHER" id="PTHR43798">
    <property type="entry name" value="MONOACYLGLYCEROL LIPASE"/>
    <property type="match status" value="1"/>
</dbReference>
<dbReference type="Pfam" id="PF12697">
    <property type="entry name" value="Abhydrolase_6"/>
    <property type="match status" value="1"/>
</dbReference>
<evidence type="ECO:0000256" key="1">
    <source>
        <dbReference type="ARBA" id="ARBA00022801"/>
    </source>
</evidence>
<dbReference type="GO" id="GO:0016787">
    <property type="term" value="F:hydrolase activity"/>
    <property type="evidence" value="ECO:0007669"/>
    <property type="project" value="UniProtKB-KW"/>
</dbReference>
<feature type="domain" description="AB hydrolase-1" evidence="2">
    <location>
        <begin position="2"/>
        <end position="237"/>
    </location>
</feature>
<dbReference type="InterPro" id="IPR050266">
    <property type="entry name" value="AB_hydrolase_sf"/>
</dbReference>
<proteinExistence type="predicted"/>
<keyword evidence="1 3" id="KW-0378">Hydrolase</keyword>
<protein>
    <submittedName>
        <fullName evidence="3">2-hydroxymuconic semialdehyde hydrolase</fullName>
    </submittedName>
</protein>
<evidence type="ECO:0000313" key="4">
    <source>
        <dbReference type="Proteomes" id="UP000195221"/>
    </source>
</evidence>
<reference evidence="3 4" key="1">
    <citation type="submission" date="2017-03" db="EMBL/GenBank/DDBJ databases">
        <title>Genome analysis of strain PAMC 26577.</title>
        <authorList>
            <person name="Oh H.-M."/>
            <person name="Yang J.-A."/>
        </authorList>
    </citation>
    <scope>NUCLEOTIDE SEQUENCE [LARGE SCALE GENOMIC DNA]</scope>
    <source>
        <strain evidence="3 4">PAMC 26577</strain>
    </source>
</reference>
<dbReference type="GO" id="GO:0016020">
    <property type="term" value="C:membrane"/>
    <property type="evidence" value="ECO:0007669"/>
    <property type="project" value="TreeGrafter"/>
</dbReference>
<accession>A0A242MZ82</accession>
<dbReference type="EMBL" id="NBTZ01000040">
    <property type="protein sequence ID" value="OTP76196.1"/>
    <property type="molecule type" value="Genomic_DNA"/>
</dbReference>
<dbReference type="PANTHER" id="PTHR43798:SF31">
    <property type="entry name" value="AB HYDROLASE SUPERFAMILY PROTEIN YCLE"/>
    <property type="match status" value="1"/>
</dbReference>
<evidence type="ECO:0000259" key="2">
    <source>
        <dbReference type="Pfam" id="PF12697"/>
    </source>
</evidence>
<gene>
    <name evidence="3" type="ORF">PAMC26577_11595</name>
</gene>
<dbReference type="AlphaFoldDB" id="A0A242MZ82"/>
<comment type="caution">
    <text evidence="3">The sequence shown here is derived from an EMBL/GenBank/DDBJ whole genome shotgun (WGS) entry which is preliminary data.</text>
</comment>
<dbReference type="Gene3D" id="3.40.50.1820">
    <property type="entry name" value="alpha/beta hydrolase"/>
    <property type="match status" value="1"/>
</dbReference>
<organism evidence="3 4">
    <name type="scientific">Caballeronia sordidicola</name>
    <name type="common">Burkholderia sordidicola</name>
    <dbReference type="NCBI Taxonomy" id="196367"/>
    <lineage>
        <taxon>Bacteria</taxon>
        <taxon>Pseudomonadati</taxon>
        <taxon>Pseudomonadota</taxon>
        <taxon>Betaproteobacteria</taxon>
        <taxon>Burkholderiales</taxon>
        <taxon>Burkholderiaceae</taxon>
        <taxon>Caballeronia</taxon>
    </lineage>
</organism>
<dbReference type="InterPro" id="IPR000073">
    <property type="entry name" value="AB_hydrolase_1"/>
</dbReference>
<evidence type="ECO:0000313" key="3">
    <source>
        <dbReference type="EMBL" id="OTP76196.1"/>
    </source>
</evidence>
<dbReference type="Proteomes" id="UP000195221">
    <property type="component" value="Unassembled WGS sequence"/>
</dbReference>
<name>A0A242MZ82_CABSO</name>
<dbReference type="SUPFAM" id="SSF53474">
    <property type="entry name" value="alpha/beta-Hydrolases"/>
    <property type="match status" value="1"/>
</dbReference>
<dbReference type="PRINTS" id="PR00111">
    <property type="entry name" value="ABHYDROLASE"/>
</dbReference>